<dbReference type="Proteomes" id="UP000009170">
    <property type="component" value="Unassembled WGS sequence"/>
</dbReference>
<protein>
    <submittedName>
        <fullName evidence="3">Kelch-type beta propeller</fullName>
    </submittedName>
</protein>
<dbReference type="InterPro" id="IPR011043">
    <property type="entry name" value="Gal_Oxase/kelch_b-propeller"/>
</dbReference>
<evidence type="ECO:0000256" key="1">
    <source>
        <dbReference type="SAM" id="MobiDB-lite"/>
    </source>
</evidence>
<dbReference type="AlphaFoldDB" id="A0A090M6G2"/>
<feature type="region of interest" description="Disordered" evidence="1">
    <location>
        <begin position="77"/>
        <end position="103"/>
    </location>
</feature>
<feature type="domain" description="F-box" evidence="2">
    <location>
        <begin position="16"/>
        <end position="58"/>
    </location>
</feature>
<dbReference type="InterPro" id="IPR015915">
    <property type="entry name" value="Kelch-typ_b-propeller"/>
</dbReference>
<dbReference type="InParanoid" id="A0A090M6G2"/>
<dbReference type="FunCoup" id="A0A090M6G2">
    <property type="interactions" value="112"/>
</dbReference>
<name>A0A090M6G2_OSTTA</name>
<reference evidence="3 4" key="2">
    <citation type="journal article" date="2014" name="BMC Genomics">
        <title>An improved genome of the model marine alga Ostreococcus tauri unfolds by assessing Illumina de novo assemblies.</title>
        <authorList>
            <person name="Blanc-Mathieu R."/>
            <person name="Verhelst B."/>
            <person name="Derelle E."/>
            <person name="Rombauts S."/>
            <person name="Bouget F.Y."/>
            <person name="Carre I."/>
            <person name="Chateau A."/>
            <person name="Eyre-Walker A."/>
            <person name="Grimsley N."/>
            <person name="Moreau H."/>
            <person name="Piegu B."/>
            <person name="Rivals E."/>
            <person name="Schackwitz W."/>
            <person name="Van de Peer Y."/>
            <person name="Piganeau G."/>
        </authorList>
    </citation>
    <scope>NUCLEOTIDE SEQUENCE [LARGE SCALE GENOMIC DNA]</scope>
    <source>
        <strain evidence="4">OTTH 0595 / CCAP 157/2 / RCC745</strain>
    </source>
</reference>
<keyword evidence="4" id="KW-1185">Reference proteome</keyword>
<accession>A0A090M6G2</accession>
<comment type="caution">
    <text evidence="3">The sequence shown here is derived from an EMBL/GenBank/DDBJ whole genome shotgun (WGS) entry which is preliminary data.</text>
</comment>
<organism evidence="3 4">
    <name type="scientific">Ostreococcus tauri</name>
    <name type="common">Marine green alga</name>
    <dbReference type="NCBI Taxonomy" id="70448"/>
    <lineage>
        <taxon>Eukaryota</taxon>
        <taxon>Viridiplantae</taxon>
        <taxon>Chlorophyta</taxon>
        <taxon>Mamiellophyceae</taxon>
        <taxon>Mamiellales</taxon>
        <taxon>Bathycoccaceae</taxon>
        <taxon>Ostreococcus</taxon>
    </lineage>
</organism>
<dbReference type="InterPro" id="IPR001810">
    <property type="entry name" value="F-box_dom"/>
</dbReference>
<dbReference type="SUPFAM" id="SSF117281">
    <property type="entry name" value="Kelch motif"/>
    <property type="match status" value="1"/>
</dbReference>
<dbReference type="Gene3D" id="2.120.10.80">
    <property type="entry name" value="Kelch-type beta propeller"/>
    <property type="match status" value="2"/>
</dbReference>
<dbReference type="RefSeq" id="XP_022839173.1">
    <property type="nucleotide sequence ID" value="XM_022983966.1"/>
</dbReference>
<evidence type="ECO:0000259" key="2">
    <source>
        <dbReference type="Pfam" id="PF12937"/>
    </source>
</evidence>
<dbReference type="SUPFAM" id="SSF81383">
    <property type="entry name" value="F-box domain"/>
    <property type="match status" value="1"/>
</dbReference>
<gene>
    <name evidence="3" type="ORF">OT_ostta06g01080</name>
</gene>
<dbReference type="KEGG" id="ota:OT_ostta06g01080"/>
<sequence>MGVDDAVGSTRARMVELPRDVVIEIVARLGSERDVAACARACAAFRNASRSESVWRNLLASKLGRESRVMLPMRLESEVEEGRSGGRREGAWTRTRTTTSAEATPPTARWMLKYKRWHRPESGVLRWGKTTADSSLEPTETKYAARYLHRCTAVGDRSKILLFGGQGGGSDFFNDLHLLDLDEAELGLKQLQVKSEGIEHPFPRCSGTLTAMAVTGVENSEVVALFGGSQGFFEGFSNSLRILCADGKDGLRVSDAAAKDGDLIWREPIVRANPNNPPNNQTPAARWGHSAVSLDGKLILFGGSNTTHCFNDTWLLELVVENNKLVATWTLLVDGNKMPAPPPRAGQTACLVGTFLYIFGGCHISDVFNDVWRLDLSAVGRSSLRWERFLADGTPPAPRVGHAAVVLGDRIILCGGRGSARGGAVGKFATDEEGLASMQGLTFFQSGFAMLDTTANKWLPIQYPVMEETLGDSISCDRVTHVREHRTGHVMMPARNGSLLLIGGLGYDGVFQNDLSLVSLF</sequence>
<dbReference type="InterPro" id="IPR036047">
    <property type="entry name" value="F-box-like_dom_sf"/>
</dbReference>
<dbReference type="STRING" id="70448.A0A090M6G2"/>
<proteinExistence type="predicted"/>
<dbReference type="GeneID" id="9835500"/>
<dbReference type="PANTHER" id="PTHR23244:SF493">
    <property type="entry name" value="GALACTOSE OXIDASE, CENTRAL DOMAIN FAMILY PROTEIN"/>
    <property type="match status" value="1"/>
</dbReference>
<reference evidence="4" key="1">
    <citation type="journal article" date="2006" name="Proc. Natl. Acad. Sci. U.S.A.">
        <title>Genome analysis of the smallest free-living eukaryote Ostreococcus tauri unveils many unique features.</title>
        <authorList>
            <person name="Derelle E."/>
            <person name="Ferraz C."/>
            <person name="Rombauts S."/>
            <person name="Rouze P."/>
            <person name="Worden A.Z."/>
            <person name="Robbens S."/>
            <person name="Partensky F."/>
            <person name="Degroeve S."/>
            <person name="Echeynie S."/>
            <person name="Cooke R."/>
            <person name="Saeys Y."/>
            <person name="Wuyts J."/>
            <person name="Jabbari K."/>
            <person name="Bowler C."/>
            <person name="Panaud O."/>
            <person name="Piegu B."/>
            <person name="Ball S.G."/>
            <person name="Ral J.-P."/>
            <person name="Bouget F.-Y."/>
            <person name="Piganeau G."/>
            <person name="De Baets B."/>
            <person name="Picard A."/>
            <person name="Delseny M."/>
            <person name="Demaille J."/>
            <person name="Van de Peer Y."/>
            <person name="Moreau H."/>
        </authorList>
    </citation>
    <scope>NUCLEOTIDE SEQUENCE [LARGE SCALE GENOMIC DNA]</scope>
    <source>
        <strain evidence="4">OTTH 0595 / CCAP 157/2 / RCC745</strain>
    </source>
</reference>
<dbReference type="Pfam" id="PF24681">
    <property type="entry name" value="Kelch_KLHDC2_KLHL20_DRC7"/>
    <property type="match status" value="1"/>
</dbReference>
<dbReference type="EMBL" id="CAID01000006">
    <property type="protein sequence ID" value="CEF98267.1"/>
    <property type="molecule type" value="Genomic_DNA"/>
</dbReference>
<feature type="compositionally biased region" description="Basic and acidic residues" evidence="1">
    <location>
        <begin position="77"/>
        <end position="91"/>
    </location>
</feature>
<evidence type="ECO:0000313" key="3">
    <source>
        <dbReference type="EMBL" id="CEF98267.1"/>
    </source>
</evidence>
<feature type="compositionally biased region" description="Low complexity" evidence="1">
    <location>
        <begin position="92"/>
        <end position="103"/>
    </location>
</feature>
<dbReference type="Pfam" id="PF12937">
    <property type="entry name" value="F-box-like"/>
    <property type="match status" value="1"/>
</dbReference>
<dbReference type="PANTHER" id="PTHR23244">
    <property type="entry name" value="KELCH REPEAT DOMAIN"/>
    <property type="match status" value="1"/>
</dbReference>
<dbReference type="Gene3D" id="1.20.1280.50">
    <property type="match status" value="1"/>
</dbReference>
<dbReference type="OrthoDB" id="495719at2759"/>
<dbReference type="SUPFAM" id="SSF50965">
    <property type="entry name" value="Galactose oxidase, central domain"/>
    <property type="match status" value="1"/>
</dbReference>
<evidence type="ECO:0000313" key="4">
    <source>
        <dbReference type="Proteomes" id="UP000009170"/>
    </source>
</evidence>